<proteinExistence type="predicted"/>
<dbReference type="OrthoDB" id="424057at2"/>
<dbReference type="AlphaFoldDB" id="K9XQA0"/>
<keyword evidence="3" id="KW-1185">Reference proteome</keyword>
<dbReference type="Pfam" id="PF14332">
    <property type="entry name" value="DUF4388"/>
    <property type="match status" value="1"/>
</dbReference>
<organism evidence="2 3">
    <name type="scientific">Stanieria cyanosphaera (strain ATCC 29371 / PCC 7437)</name>
    <dbReference type="NCBI Taxonomy" id="111780"/>
    <lineage>
        <taxon>Bacteria</taxon>
        <taxon>Bacillati</taxon>
        <taxon>Cyanobacteriota</taxon>
        <taxon>Cyanophyceae</taxon>
        <taxon>Pleurocapsales</taxon>
        <taxon>Dermocarpellaceae</taxon>
        <taxon>Stanieria</taxon>
    </lineage>
</organism>
<protein>
    <recommendedName>
        <fullName evidence="1">PatA-like N-terminal domain-containing protein</fullName>
    </recommendedName>
</protein>
<evidence type="ECO:0000313" key="3">
    <source>
        <dbReference type="Proteomes" id="UP000010473"/>
    </source>
</evidence>
<feature type="domain" description="PatA-like N-terminal" evidence="1">
    <location>
        <begin position="6"/>
        <end position="173"/>
    </location>
</feature>
<dbReference type="Proteomes" id="UP000010473">
    <property type="component" value="Chromosome"/>
</dbReference>
<name>K9XQA0_STAC7</name>
<dbReference type="EMBL" id="CP003653">
    <property type="protein sequence ID" value="AFZ34693.1"/>
    <property type="molecule type" value="Genomic_DNA"/>
</dbReference>
<accession>K9XQA0</accession>
<dbReference type="RefSeq" id="WP_015192366.1">
    <property type="nucleotide sequence ID" value="NC_019748.1"/>
</dbReference>
<dbReference type="HOGENOM" id="CLU_081867_0_0_3"/>
<reference evidence="3" key="1">
    <citation type="journal article" date="2013" name="Proc. Natl. Acad. Sci. U.S.A.">
        <title>Improving the coverage of the cyanobacterial phylum using diversity-driven genome sequencing.</title>
        <authorList>
            <person name="Shih P.M."/>
            <person name="Wu D."/>
            <person name="Latifi A."/>
            <person name="Axen S.D."/>
            <person name="Fewer D.P."/>
            <person name="Talla E."/>
            <person name="Calteau A."/>
            <person name="Cai F."/>
            <person name="Tandeau de Marsac N."/>
            <person name="Rippka R."/>
            <person name="Herdman M."/>
            <person name="Sivonen K."/>
            <person name="Coursin T."/>
            <person name="Laurent T."/>
            <person name="Goodwin L."/>
            <person name="Nolan M."/>
            <person name="Davenport K.W."/>
            <person name="Han C.S."/>
            <person name="Rubin E.M."/>
            <person name="Eisen J.A."/>
            <person name="Woyke T."/>
            <person name="Gugger M."/>
            <person name="Kerfeld C.A."/>
        </authorList>
    </citation>
    <scope>NUCLEOTIDE SEQUENCE [LARGE SCALE GENOMIC DNA]</scope>
    <source>
        <strain evidence="3">ATCC 29371 / PCC 7437</strain>
    </source>
</reference>
<sequence>MSISSSLDLFLLPELFRIIEEGKKTGRLIVQIPLNNQTSNLKRIYYLWFREGYLVAISDRLNHRGLITLIETRNWLSPLITEKLRTLCPTEMPLGVYLDQMKLLTRDKLRLIFQLQLHQVYQLFELTSGWFRFDELSELQDRLMTLPWLEMTGHRMKATEVAMYGLRLVKDWRVFGEQLPKSNLALQRTVNQPFLKLISLERKIWEQADRATSIETMALELMQPIKNIQIAAFRLIVVGLLEEVLVDNYGIKSTNLVSSSKVVLANVERQKFLVKPRQSTDKSLLNNLFKLWRS</sequence>
<dbReference type="InterPro" id="IPR025497">
    <property type="entry name" value="PatA-like_N"/>
</dbReference>
<dbReference type="KEGG" id="scs:Sta7437_1119"/>
<evidence type="ECO:0000259" key="1">
    <source>
        <dbReference type="Pfam" id="PF14332"/>
    </source>
</evidence>
<dbReference type="STRING" id="111780.Sta7437_1119"/>
<evidence type="ECO:0000313" key="2">
    <source>
        <dbReference type="EMBL" id="AFZ34693.1"/>
    </source>
</evidence>
<gene>
    <name evidence="2" type="ordered locus">Sta7437_1119</name>
</gene>
<dbReference type="eggNOG" id="COG0457">
    <property type="taxonomic scope" value="Bacteria"/>
</dbReference>